<evidence type="ECO:0000256" key="5">
    <source>
        <dbReference type="ARBA" id="ARBA00023136"/>
    </source>
</evidence>
<dbReference type="PANTHER" id="PTHR43840:SF15">
    <property type="entry name" value="MITOCHONDRIAL METAL TRANSPORTER 1-RELATED"/>
    <property type="match status" value="1"/>
</dbReference>
<dbReference type="InterPro" id="IPR058533">
    <property type="entry name" value="Cation_efflux_TM"/>
</dbReference>
<dbReference type="SUPFAM" id="SSF161111">
    <property type="entry name" value="Cation efflux protein transmembrane domain-like"/>
    <property type="match status" value="1"/>
</dbReference>
<name>A0A8K1CEZ0_PYTOL</name>
<keyword evidence="5" id="KW-0472">Membrane</keyword>
<dbReference type="InterPro" id="IPR036837">
    <property type="entry name" value="Cation_efflux_CTD_sf"/>
</dbReference>
<evidence type="ECO:0000256" key="4">
    <source>
        <dbReference type="ARBA" id="ARBA00022989"/>
    </source>
</evidence>
<feature type="region of interest" description="Disordered" evidence="6">
    <location>
        <begin position="70"/>
        <end position="89"/>
    </location>
</feature>
<feature type="domain" description="Cation efflux protein transmembrane" evidence="7">
    <location>
        <begin position="104"/>
        <end position="204"/>
    </location>
</feature>
<keyword evidence="2" id="KW-0813">Transport</keyword>
<evidence type="ECO:0000313" key="8">
    <source>
        <dbReference type="EMBL" id="TMW61788.1"/>
    </source>
</evidence>
<comment type="subcellular location">
    <subcellularLocation>
        <location evidence="1">Membrane</location>
        <topology evidence="1">Multi-pass membrane protein</topology>
    </subcellularLocation>
</comment>
<proteinExistence type="predicted"/>
<dbReference type="Pfam" id="PF01545">
    <property type="entry name" value="Cation_efflux"/>
    <property type="match status" value="2"/>
</dbReference>
<evidence type="ECO:0000256" key="1">
    <source>
        <dbReference type="ARBA" id="ARBA00004141"/>
    </source>
</evidence>
<evidence type="ECO:0000256" key="2">
    <source>
        <dbReference type="ARBA" id="ARBA00022448"/>
    </source>
</evidence>
<comment type="caution">
    <text evidence="8">The sequence shown here is derived from an EMBL/GenBank/DDBJ whole genome shotgun (WGS) entry which is preliminary data.</text>
</comment>
<keyword evidence="4" id="KW-1133">Transmembrane helix</keyword>
<evidence type="ECO:0000256" key="3">
    <source>
        <dbReference type="ARBA" id="ARBA00022692"/>
    </source>
</evidence>
<feature type="domain" description="Cation efflux protein transmembrane" evidence="7">
    <location>
        <begin position="229"/>
        <end position="338"/>
    </location>
</feature>
<dbReference type="EMBL" id="SPLM01000075">
    <property type="protein sequence ID" value="TMW61788.1"/>
    <property type="molecule type" value="Genomic_DNA"/>
</dbReference>
<organism evidence="8 9">
    <name type="scientific">Pythium oligandrum</name>
    <name type="common">Mycoparasitic fungus</name>
    <dbReference type="NCBI Taxonomy" id="41045"/>
    <lineage>
        <taxon>Eukaryota</taxon>
        <taxon>Sar</taxon>
        <taxon>Stramenopiles</taxon>
        <taxon>Oomycota</taxon>
        <taxon>Peronosporomycetes</taxon>
        <taxon>Pythiales</taxon>
        <taxon>Pythiaceae</taxon>
        <taxon>Pythium</taxon>
    </lineage>
</organism>
<protein>
    <recommendedName>
        <fullName evidence="7">Cation efflux protein transmembrane domain-containing protein</fullName>
    </recommendedName>
</protein>
<evidence type="ECO:0000313" key="9">
    <source>
        <dbReference type="Proteomes" id="UP000794436"/>
    </source>
</evidence>
<dbReference type="NCBIfam" id="TIGR01297">
    <property type="entry name" value="CDF"/>
    <property type="match status" value="2"/>
</dbReference>
<reference evidence="8" key="1">
    <citation type="submission" date="2019-03" db="EMBL/GenBank/DDBJ databases">
        <title>Long read genome sequence of the mycoparasitic Pythium oligandrum ATCC 38472 isolated from sugarbeet rhizosphere.</title>
        <authorList>
            <person name="Gaulin E."/>
        </authorList>
    </citation>
    <scope>NUCLEOTIDE SEQUENCE</scope>
    <source>
        <strain evidence="8">ATCC 38472_TT</strain>
    </source>
</reference>
<dbReference type="Gene3D" id="1.20.1510.10">
    <property type="entry name" value="Cation efflux protein transmembrane domain"/>
    <property type="match status" value="1"/>
</dbReference>
<sequence>MLRSAATRGSSQGRVYGSLLSRSAYPRVLSSVQSLYTVQTLRLCGYTPTYERQWRRSPAICQVRTHFGHSHGGHGHSHGGHDDDHEVEEALTEADAKAADRITWIGVYVNVALSGAKGAAGVMFHSSGLLADAVHSMSDLVSDGITLIALKYCSRPADQLQPYGYGKYETIGALSVALLLVGGSLGIVHHSFESLLTLIEPNSSTLAALDANLASLSVDPEIAEAVKSVVHTDTYHGHVHGKMEMHPAALAIAAASVGAKEALYRATIAIGQRINSSVLVANAWHHRSDAVTSVVAMGGIGLSLAGMPVFDPLAGMLVGGIILKMGGEIGWDAIKDLCDAQLPAKTVAKLNSAVQSVVDASHGEIQSVQQLRSRKIGRQLHVDLTLVMRESPVVPFDRACEWKQRVKAAIQHRMPRVKDIIIELATPTELPSTIFEEIRHHAHEHHGHSHGHGHSH</sequence>
<evidence type="ECO:0000256" key="6">
    <source>
        <dbReference type="SAM" id="MobiDB-lite"/>
    </source>
</evidence>
<keyword evidence="9" id="KW-1185">Reference proteome</keyword>
<keyword evidence="3" id="KW-0812">Transmembrane</keyword>
<dbReference type="SUPFAM" id="SSF160240">
    <property type="entry name" value="Cation efflux protein cytoplasmic domain-like"/>
    <property type="match status" value="1"/>
</dbReference>
<dbReference type="PANTHER" id="PTHR43840">
    <property type="entry name" value="MITOCHONDRIAL METAL TRANSPORTER 1-RELATED"/>
    <property type="match status" value="1"/>
</dbReference>
<dbReference type="InterPro" id="IPR027469">
    <property type="entry name" value="Cation_efflux_TMD_sf"/>
</dbReference>
<gene>
    <name evidence="8" type="ORF">Poli38472_010851</name>
</gene>
<accession>A0A8K1CEZ0</accession>
<dbReference type="AlphaFoldDB" id="A0A8K1CEZ0"/>
<dbReference type="Gene3D" id="3.30.70.1350">
    <property type="entry name" value="Cation efflux protein, cytoplasmic domain"/>
    <property type="match status" value="1"/>
</dbReference>
<dbReference type="InterPro" id="IPR002524">
    <property type="entry name" value="Cation_efflux"/>
</dbReference>
<dbReference type="Proteomes" id="UP000794436">
    <property type="component" value="Unassembled WGS sequence"/>
</dbReference>
<dbReference type="OrthoDB" id="435980at2759"/>
<dbReference type="GO" id="GO:0008324">
    <property type="term" value="F:monoatomic cation transmembrane transporter activity"/>
    <property type="evidence" value="ECO:0007669"/>
    <property type="project" value="InterPro"/>
</dbReference>
<evidence type="ECO:0000259" key="7">
    <source>
        <dbReference type="Pfam" id="PF01545"/>
    </source>
</evidence>
<dbReference type="GO" id="GO:0016020">
    <property type="term" value="C:membrane"/>
    <property type="evidence" value="ECO:0007669"/>
    <property type="project" value="UniProtKB-SubCell"/>
</dbReference>
<dbReference type="InterPro" id="IPR050291">
    <property type="entry name" value="CDF_Transporter"/>
</dbReference>